<accession>A0ABV3ZIT9</accession>
<reference evidence="7 8" key="1">
    <citation type="submission" date="2023-07" db="EMBL/GenBank/DDBJ databases">
        <authorList>
            <person name="Lian W.-H."/>
        </authorList>
    </citation>
    <scope>NUCLEOTIDE SEQUENCE [LARGE SCALE GENOMIC DNA]</scope>
    <source>
        <strain evidence="7 8">SYSU DXS3180</strain>
    </source>
</reference>
<comment type="caution">
    <text evidence="7">The sequence shown here is derived from an EMBL/GenBank/DDBJ whole genome shotgun (WGS) entry which is preliminary data.</text>
</comment>
<dbReference type="Pfam" id="PF03706">
    <property type="entry name" value="LPG_synthase_TM"/>
    <property type="match status" value="1"/>
</dbReference>
<protein>
    <submittedName>
        <fullName evidence="7">Lysylphosphatidylglycerol synthase transmembrane domain-containing protein</fullName>
    </submittedName>
</protein>
<evidence type="ECO:0000256" key="2">
    <source>
        <dbReference type="ARBA" id="ARBA00022475"/>
    </source>
</evidence>
<evidence type="ECO:0000256" key="4">
    <source>
        <dbReference type="ARBA" id="ARBA00022989"/>
    </source>
</evidence>
<dbReference type="NCBIfam" id="TIGR00374">
    <property type="entry name" value="flippase-like domain"/>
    <property type="match status" value="1"/>
</dbReference>
<feature type="transmembrane region" description="Helical" evidence="6">
    <location>
        <begin position="170"/>
        <end position="189"/>
    </location>
</feature>
<evidence type="ECO:0000313" key="8">
    <source>
        <dbReference type="Proteomes" id="UP001560573"/>
    </source>
</evidence>
<dbReference type="PANTHER" id="PTHR39087">
    <property type="entry name" value="UPF0104 MEMBRANE PROTEIN MJ1595"/>
    <property type="match status" value="1"/>
</dbReference>
<keyword evidence="3 6" id="KW-0812">Transmembrane</keyword>
<feature type="transmembrane region" description="Helical" evidence="6">
    <location>
        <begin position="46"/>
        <end position="65"/>
    </location>
</feature>
<keyword evidence="8" id="KW-1185">Reference proteome</keyword>
<name>A0ABV3ZIT9_9BACT</name>
<comment type="subcellular location">
    <subcellularLocation>
        <location evidence="1">Cell membrane</location>
        <topology evidence="1">Multi-pass membrane protein</topology>
    </subcellularLocation>
</comment>
<evidence type="ECO:0000256" key="6">
    <source>
        <dbReference type="SAM" id="Phobius"/>
    </source>
</evidence>
<feature type="transmembrane region" description="Helical" evidence="6">
    <location>
        <begin position="225"/>
        <end position="247"/>
    </location>
</feature>
<dbReference type="PANTHER" id="PTHR39087:SF2">
    <property type="entry name" value="UPF0104 MEMBRANE PROTEIN MJ1595"/>
    <property type="match status" value="1"/>
</dbReference>
<feature type="transmembrane region" description="Helical" evidence="6">
    <location>
        <begin position="302"/>
        <end position="323"/>
    </location>
</feature>
<dbReference type="Proteomes" id="UP001560573">
    <property type="component" value="Unassembled WGS sequence"/>
</dbReference>
<dbReference type="InterPro" id="IPR022791">
    <property type="entry name" value="L-PG_synthase/AglD"/>
</dbReference>
<dbReference type="EMBL" id="JAULBC010000007">
    <property type="protein sequence ID" value="MEX6689738.1"/>
    <property type="molecule type" value="Genomic_DNA"/>
</dbReference>
<gene>
    <name evidence="7" type="ORF">QTN47_19690</name>
</gene>
<sequence>MKKIVIVLVKYIISFGLGAFLVWWSLKGLTVQDKADIKTALLRARFWLLIPVFLILLTSHLFRSIRWRQMVRSMGYDPPLFHLVCGLFVGYLGNQLIPRAGEILRCTVVARPNKIPPEKLIGTIIAERVIDLMCLAILSVIVFFAEYDVIKQYASEIFAKAESNVEKGGSSRWITIVIIVAVIALCVYLLRRFRKTKWGTILNRVAKGMWEGLVSIGKVKNKFLFILYTVLIWGCYVISTWLGCFALQETAGLSITTGVALLIFGTVGIIIAPGGLGAYPIAIQKTLTLYNINENIGLAVGWLLWLAQFIFTIVFGTLAYIFITTSKKKK</sequence>
<dbReference type="RefSeq" id="WP_369331146.1">
    <property type="nucleotide sequence ID" value="NZ_JAULBC010000007.1"/>
</dbReference>
<evidence type="ECO:0000256" key="5">
    <source>
        <dbReference type="ARBA" id="ARBA00023136"/>
    </source>
</evidence>
<feature type="transmembrane region" description="Helical" evidence="6">
    <location>
        <begin position="129"/>
        <end position="150"/>
    </location>
</feature>
<organism evidence="7 8">
    <name type="scientific">Danxiaibacter flavus</name>
    <dbReference type="NCBI Taxonomy" id="3049108"/>
    <lineage>
        <taxon>Bacteria</taxon>
        <taxon>Pseudomonadati</taxon>
        <taxon>Bacteroidota</taxon>
        <taxon>Chitinophagia</taxon>
        <taxon>Chitinophagales</taxon>
        <taxon>Chitinophagaceae</taxon>
        <taxon>Danxiaibacter</taxon>
    </lineage>
</organism>
<keyword evidence="4 6" id="KW-1133">Transmembrane helix</keyword>
<feature type="transmembrane region" description="Helical" evidence="6">
    <location>
        <begin position="259"/>
        <end position="282"/>
    </location>
</feature>
<feature type="transmembrane region" description="Helical" evidence="6">
    <location>
        <begin position="7"/>
        <end position="26"/>
    </location>
</feature>
<evidence type="ECO:0000313" key="7">
    <source>
        <dbReference type="EMBL" id="MEX6689738.1"/>
    </source>
</evidence>
<keyword evidence="2" id="KW-1003">Cell membrane</keyword>
<evidence type="ECO:0000256" key="3">
    <source>
        <dbReference type="ARBA" id="ARBA00022692"/>
    </source>
</evidence>
<proteinExistence type="predicted"/>
<evidence type="ECO:0000256" key="1">
    <source>
        <dbReference type="ARBA" id="ARBA00004651"/>
    </source>
</evidence>
<keyword evidence="5 6" id="KW-0472">Membrane</keyword>